<dbReference type="GO" id="GO:0004497">
    <property type="term" value="F:monooxygenase activity"/>
    <property type="evidence" value="ECO:0007669"/>
    <property type="project" value="UniProtKB-KW"/>
</dbReference>
<keyword evidence="2" id="KW-0503">Monooxygenase</keyword>
<dbReference type="Pfam" id="PF13738">
    <property type="entry name" value="Pyr_redox_3"/>
    <property type="match status" value="1"/>
</dbReference>
<evidence type="ECO:0000313" key="2">
    <source>
        <dbReference type="EMBL" id="GEM42545.1"/>
    </source>
</evidence>
<keyword evidence="1" id="KW-0560">Oxidoreductase</keyword>
<comment type="caution">
    <text evidence="2">The sequence shown here is derived from an EMBL/GenBank/DDBJ whole genome shotgun (WGS) entry which is preliminary data.</text>
</comment>
<evidence type="ECO:0000313" key="3">
    <source>
        <dbReference type="Proteomes" id="UP000321424"/>
    </source>
</evidence>
<reference evidence="2 3" key="1">
    <citation type="submission" date="2019-07" db="EMBL/GenBank/DDBJ databases">
        <title>Whole genome shotgun sequence of Nocardia ninae NBRC 108245.</title>
        <authorList>
            <person name="Hosoyama A."/>
            <person name="Uohara A."/>
            <person name="Ohji S."/>
            <person name="Ichikawa N."/>
        </authorList>
    </citation>
    <scope>NUCLEOTIDE SEQUENCE [LARGE SCALE GENOMIC DNA]</scope>
    <source>
        <strain evidence="2 3">NBRC 108245</strain>
    </source>
</reference>
<dbReference type="OrthoDB" id="178899at2"/>
<dbReference type="AlphaFoldDB" id="A0A511MPK7"/>
<dbReference type="Proteomes" id="UP000321424">
    <property type="component" value="Unassembled WGS sequence"/>
</dbReference>
<proteinExistence type="predicted"/>
<dbReference type="Gene3D" id="3.50.50.60">
    <property type="entry name" value="FAD/NAD(P)-binding domain"/>
    <property type="match status" value="1"/>
</dbReference>
<dbReference type="PANTHER" id="PTHR43539">
    <property type="entry name" value="FLAVIN-BINDING MONOOXYGENASE-LIKE PROTEIN (AFU_ORTHOLOGUE AFUA_4G09220)"/>
    <property type="match status" value="1"/>
</dbReference>
<evidence type="ECO:0000256" key="1">
    <source>
        <dbReference type="ARBA" id="ARBA00023002"/>
    </source>
</evidence>
<dbReference type="SUPFAM" id="SSF51905">
    <property type="entry name" value="FAD/NAD(P)-binding domain"/>
    <property type="match status" value="2"/>
</dbReference>
<keyword evidence="3" id="KW-1185">Reference proteome</keyword>
<dbReference type="EMBL" id="BJXA01000071">
    <property type="protein sequence ID" value="GEM42545.1"/>
    <property type="molecule type" value="Genomic_DNA"/>
</dbReference>
<dbReference type="PRINTS" id="PR00469">
    <property type="entry name" value="PNDRDTASEII"/>
</dbReference>
<organism evidence="2 3">
    <name type="scientific">Nocardia ninae NBRC 108245</name>
    <dbReference type="NCBI Taxonomy" id="1210091"/>
    <lineage>
        <taxon>Bacteria</taxon>
        <taxon>Bacillati</taxon>
        <taxon>Actinomycetota</taxon>
        <taxon>Actinomycetes</taxon>
        <taxon>Mycobacteriales</taxon>
        <taxon>Nocardiaceae</taxon>
        <taxon>Nocardia</taxon>
    </lineage>
</organism>
<dbReference type="InterPro" id="IPR036188">
    <property type="entry name" value="FAD/NAD-bd_sf"/>
</dbReference>
<sequence>MIDALVIGAGQSGLSAARALLDHGLAPVILEAGPEPVGSWSCYYDSLTLFSPAAHSTMPGLEFRSGPDHYPHRDEVVDYLRRYAITLDADIRTDTPVAAVEVHTDTGFLVHTTTGETLHTAGIVAATGSFGNPYRPRLPGQEQFTGDLLHVADYRSPKRYAGQRVIVVGAGNSAVQVAYELAETATVTLATHRPVNFLPQRRDGHDIHHWLVDTGFDRLPPEWLIRYAGGTLVMDTGDYQHALDSGRMDRRPMFTAFDQDAIVWTEGIREPADTVIFATGYRPHLDYLAPLGALNDGYPLHRDGVSMTHPGLVYVGLEFQRSFSSNTLRGVHRDAEHVVTALAAHVTGAPALVGS</sequence>
<dbReference type="PANTHER" id="PTHR43539:SF78">
    <property type="entry name" value="FLAVIN-CONTAINING MONOOXYGENASE"/>
    <property type="match status" value="1"/>
</dbReference>
<gene>
    <name evidence="2" type="ORF">NN4_70640</name>
</gene>
<name>A0A511MPK7_9NOCA</name>
<dbReference type="PRINTS" id="PR00368">
    <property type="entry name" value="FADPNR"/>
</dbReference>
<accession>A0A511MPK7</accession>
<dbReference type="RefSeq" id="WP_147140200.1">
    <property type="nucleotide sequence ID" value="NZ_BJXA01000071.1"/>
</dbReference>
<protein>
    <submittedName>
        <fullName evidence="2">Monooxygenase</fullName>
    </submittedName>
</protein>
<dbReference type="GO" id="GO:0050660">
    <property type="term" value="F:flavin adenine dinucleotide binding"/>
    <property type="evidence" value="ECO:0007669"/>
    <property type="project" value="TreeGrafter"/>
</dbReference>
<dbReference type="InterPro" id="IPR050982">
    <property type="entry name" value="Auxin_biosynth/cation_transpt"/>
</dbReference>